<keyword evidence="6" id="KW-1185">Reference proteome</keyword>
<dbReference type="GO" id="GO:0016787">
    <property type="term" value="F:hydrolase activity"/>
    <property type="evidence" value="ECO:0007669"/>
    <property type="project" value="UniProtKB-KW"/>
</dbReference>
<evidence type="ECO:0000313" key="5">
    <source>
        <dbReference type="EMBL" id="MFC5826725.1"/>
    </source>
</evidence>
<gene>
    <name evidence="5" type="ORF">ACFPZ3_22880</name>
</gene>
<keyword evidence="3 5" id="KW-0378">Hydrolase</keyword>
<proteinExistence type="inferred from homology"/>
<organism evidence="5 6">
    <name type="scientific">Nonomuraea insulae</name>
    <dbReference type="NCBI Taxonomy" id="1616787"/>
    <lineage>
        <taxon>Bacteria</taxon>
        <taxon>Bacillati</taxon>
        <taxon>Actinomycetota</taxon>
        <taxon>Actinomycetes</taxon>
        <taxon>Streptosporangiales</taxon>
        <taxon>Streptosporangiaceae</taxon>
        <taxon>Nonomuraea</taxon>
    </lineage>
</organism>
<evidence type="ECO:0000256" key="2">
    <source>
        <dbReference type="ARBA" id="ARBA00022797"/>
    </source>
</evidence>
<dbReference type="Gene3D" id="3.40.50.1820">
    <property type="entry name" value="alpha/beta hydrolase"/>
    <property type="match status" value="1"/>
</dbReference>
<dbReference type="InterPro" id="IPR016292">
    <property type="entry name" value="Epoxide_hydrolase"/>
</dbReference>
<dbReference type="PANTHER" id="PTHR21661">
    <property type="entry name" value="EPOXIDE HYDROLASE 1-RELATED"/>
    <property type="match status" value="1"/>
</dbReference>
<evidence type="ECO:0000313" key="6">
    <source>
        <dbReference type="Proteomes" id="UP001596058"/>
    </source>
</evidence>
<evidence type="ECO:0000259" key="4">
    <source>
        <dbReference type="Pfam" id="PF06441"/>
    </source>
</evidence>
<reference evidence="6" key="1">
    <citation type="journal article" date="2019" name="Int. J. Syst. Evol. Microbiol.">
        <title>The Global Catalogue of Microorganisms (GCM) 10K type strain sequencing project: providing services to taxonomists for standard genome sequencing and annotation.</title>
        <authorList>
            <consortium name="The Broad Institute Genomics Platform"/>
            <consortium name="The Broad Institute Genome Sequencing Center for Infectious Disease"/>
            <person name="Wu L."/>
            <person name="Ma J."/>
        </authorList>
    </citation>
    <scope>NUCLEOTIDE SEQUENCE [LARGE SCALE GENOMIC DNA]</scope>
    <source>
        <strain evidence="6">CCUG 53903</strain>
    </source>
</reference>
<dbReference type="RefSeq" id="WP_379516239.1">
    <property type="nucleotide sequence ID" value="NZ_JBHSPA010000027.1"/>
</dbReference>
<feature type="domain" description="Epoxide hydrolase N-terminal" evidence="4">
    <location>
        <begin position="2"/>
        <end position="104"/>
    </location>
</feature>
<dbReference type="PIRSF" id="PIRSF001112">
    <property type="entry name" value="Epoxide_hydrolase"/>
    <property type="match status" value="1"/>
</dbReference>
<dbReference type="Pfam" id="PF06441">
    <property type="entry name" value="EHN"/>
    <property type="match status" value="1"/>
</dbReference>
<dbReference type="Proteomes" id="UP001596058">
    <property type="component" value="Unassembled WGS sequence"/>
</dbReference>
<protein>
    <submittedName>
        <fullName evidence="5">Epoxide hydrolase family protein</fullName>
        <ecNumber evidence="5">3.-.-.-</ecNumber>
    </submittedName>
</protein>
<dbReference type="InterPro" id="IPR010497">
    <property type="entry name" value="Epoxide_hydro_N"/>
</dbReference>
<dbReference type="PANTHER" id="PTHR21661:SF35">
    <property type="entry name" value="EPOXIDE HYDROLASE"/>
    <property type="match status" value="1"/>
</dbReference>
<accession>A0ABW1CP81</accession>
<name>A0ABW1CP81_9ACTN</name>
<dbReference type="InterPro" id="IPR029058">
    <property type="entry name" value="AB_hydrolase_fold"/>
</dbReference>
<comment type="caution">
    <text evidence="5">The sequence shown here is derived from an EMBL/GenBank/DDBJ whole genome shotgun (WGS) entry which is preliminary data.</text>
</comment>
<sequence length="356" mass="39480">MNPFRIEISQADLDDLQARLALTRFTDEIPGADQGVGVERVKRLVAHWRDGFDWRAQEARLNAYPQFTTEIDGQNIHFLHVRSDNPDALPLILTHGWPGSIAEYLDAVGPLSRHFHLVIPSLPGYGFSGPTRELGWNNQRIARAWAELMSRLGYERYGAVGNDAGSMISPELGRIDAEHVVGVHVTQLFSFPSGDPAEFAELSEEERAGLAVLDWFWKEKGAFNVLQSQQPQTLAHAVADSPAGLVGWLAQLFDEDLDDDFVLTNAAIYWFTGTAGSALRLYWENARAEQPKEPTTAPTALAMAEGDFGSMRRFADRDHANIVSWKTLPAPAHGHYTAHTATEALTSDITAFFLSR</sequence>
<dbReference type="SUPFAM" id="SSF53474">
    <property type="entry name" value="alpha/beta-Hydrolases"/>
    <property type="match status" value="1"/>
</dbReference>
<evidence type="ECO:0000256" key="3">
    <source>
        <dbReference type="ARBA" id="ARBA00022801"/>
    </source>
</evidence>
<dbReference type="EC" id="3.-.-.-" evidence="5"/>
<comment type="similarity">
    <text evidence="1">Belongs to the peptidase S33 family.</text>
</comment>
<evidence type="ECO:0000256" key="1">
    <source>
        <dbReference type="ARBA" id="ARBA00010088"/>
    </source>
</evidence>
<keyword evidence="2" id="KW-0058">Aromatic hydrocarbons catabolism</keyword>
<dbReference type="EMBL" id="JBHSPA010000027">
    <property type="protein sequence ID" value="MFC5826725.1"/>
    <property type="molecule type" value="Genomic_DNA"/>
</dbReference>